<accession>F0WAC5</accession>
<protein>
    <submittedName>
        <fullName evidence="1">AlNc14C45G3655 protein</fullName>
    </submittedName>
</protein>
<organism evidence="1">
    <name type="scientific">Albugo laibachii Nc14</name>
    <dbReference type="NCBI Taxonomy" id="890382"/>
    <lineage>
        <taxon>Eukaryota</taxon>
        <taxon>Sar</taxon>
        <taxon>Stramenopiles</taxon>
        <taxon>Oomycota</taxon>
        <taxon>Peronosporomycetes</taxon>
        <taxon>Albuginales</taxon>
        <taxon>Albuginaceae</taxon>
        <taxon>Albugo</taxon>
    </lineage>
</organism>
<proteinExistence type="predicted"/>
<gene>
    <name evidence="1" type="primary">AlNc14C45G3655</name>
    <name evidence="1" type="ORF">ALNC14_042390</name>
</gene>
<sequence length="165" mass="19191">MPRDNGTCRNEAIFFNSDHNTLHRIEEDILTQKIEINTHQERRLSLAKQLSVQPSKLPEPLNDKSQASAHEVVNTRMYYRTNEPKECVAEVISFAMRNQKTLILDTDTTQWTNWLQEGMKNRLPSHENLYSDSASIVKITSWMQLSVLLTYQISQVEITFDLLPK</sequence>
<reference evidence="1" key="1">
    <citation type="journal article" date="2011" name="PLoS Biol.">
        <title>Gene gain and loss during evolution of obligate parasitism in the white rust pathogen of Arabidopsis thaliana.</title>
        <authorList>
            <person name="Kemen E."/>
            <person name="Gardiner A."/>
            <person name="Schultz-Larsen T."/>
            <person name="Kemen A.C."/>
            <person name="Balmuth A.L."/>
            <person name="Robert-Seilaniantz A."/>
            <person name="Bailey K."/>
            <person name="Holub E."/>
            <person name="Studholme D.J."/>
            <person name="Maclean D."/>
            <person name="Jones J.D."/>
        </authorList>
    </citation>
    <scope>NUCLEOTIDE SEQUENCE</scope>
</reference>
<dbReference type="HOGENOM" id="CLU_1613820_0_0_1"/>
<name>F0WAC5_9STRA</name>
<dbReference type="AlphaFoldDB" id="F0WAC5"/>
<reference evidence="1" key="2">
    <citation type="submission" date="2011-02" db="EMBL/GenBank/DDBJ databases">
        <authorList>
            <person name="MacLean D."/>
        </authorList>
    </citation>
    <scope>NUCLEOTIDE SEQUENCE</scope>
</reference>
<evidence type="ECO:0000313" key="1">
    <source>
        <dbReference type="EMBL" id="CCA18096.1"/>
    </source>
</evidence>
<dbReference type="EMBL" id="FR824090">
    <property type="protein sequence ID" value="CCA18096.1"/>
    <property type="molecule type" value="Genomic_DNA"/>
</dbReference>